<dbReference type="Pfam" id="PF03780">
    <property type="entry name" value="Asp23"/>
    <property type="match status" value="1"/>
</dbReference>
<protein>
    <recommendedName>
        <fullName evidence="4">Asp23/Gls24 family envelope stress response protein</fullName>
    </recommendedName>
</protein>
<dbReference type="EMBL" id="BBZA01000180">
    <property type="protein sequence ID" value="GAP63658.1"/>
    <property type="molecule type" value="Genomic_DNA"/>
</dbReference>
<keyword evidence="3" id="KW-1185">Reference proteome</keyword>
<sequence length="117" mass="12813">MSEYEGDSVRVAPEVITTIATRAAQGVPGVARLRSPRAARVFASRQHDVYITIDEDDSVNVELNIVAAPNVNLRTLGENVQKAIQRAIEDIVGMRVGSIDVFIEDIAYDTDNQEEDA</sequence>
<dbReference type="InParanoid" id="A0A0N0RFN8"/>
<evidence type="ECO:0008006" key="4">
    <source>
        <dbReference type="Google" id="ProtNLM"/>
    </source>
</evidence>
<evidence type="ECO:0000256" key="1">
    <source>
        <dbReference type="ARBA" id="ARBA00005721"/>
    </source>
</evidence>
<proteinExistence type="inferred from homology"/>
<accession>A0A0N0RFN8</accession>
<gene>
    <name evidence="2" type="ORF">ARMA_2081</name>
</gene>
<organism evidence="2 3">
    <name type="scientific">Ardenticatena maritima</name>
    <dbReference type="NCBI Taxonomy" id="872965"/>
    <lineage>
        <taxon>Bacteria</taxon>
        <taxon>Bacillati</taxon>
        <taxon>Chloroflexota</taxon>
        <taxon>Ardenticatenia</taxon>
        <taxon>Ardenticatenales</taxon>
        <taxon>Ardenticatenaceae</taxon>
        <taxon>Ardenticatena</taxon>
    </lineage>
</organism>
<comment type="caution">
    <text evidence="2">The sequence shown here is derived from an EMBL/GenBank/DDBJ whole genome shotgun (WGS) entry which is preliminary data.</text>
</comment>
<reference evidence="3" key="2">
    <citation type="submission" date="2015-08" db="EMBL/GenBank/DDBJ databases">
        <title>Draft Genome Sequence of a Heterotrophic Facultative Anaerobic Bacterium Ardenticatena maritima Strain 110S.</title>
        <authorList>
            <person name="Kawaichi S."/>
            <person name="Yoshida T."/>
            <person name="Sako Y."/>
            <person name="Nakamura R."/>
        </authorList>
    </citation>
    <scope>NUCLEOTIDE SEQUENCE [LARGE SCALE GENOMIC DNA]</scope>
    <source>
        <strain evidence="3">110S</strain>
    </source>
</reference>
<evidence type="ECO:0000313" key="3">
    <source>
        <dbReference type="Proteomes" id="UP000037784"/>
    </source>
</evidence>
<evidence type="ECO:0000313" key="2">
    <source>
        <dbReference type="EMBL" id="GAP63658.1"/>
    </source>
</evidence>
<dbReference type="PANTHER" id="PTHR34297">
    <property type="entry name" value="HYPOTHETICAL CYTOSOLIC PROTEIN-RELATED"/>
    <property type="match status" value="1"/>
</dbReference>
<dbReference type="RefSeq" id="WP_054493465.1">
    <property type="nucleotide sequence ID" value="NZ_BBZA01000180.1"/>
</dbReference>
<comment type="similarity">
    <text evidence="1">Belongs to the asp23 family.</text>
</comment>
<dbReference type="OrthoDB" id="3182211at2"/>
<dbReference type="Proteomes" id="UP000037784">
    <property type="component" value="Unassembled WGS sequence"/>
</dbReference>
<dbReference type="AlphaFoldDB" id="A0A0N0RFN8"/>
<dbReference type="InterPro" id="IPR005531">
    <property type="entry name" value="Asp23"/>
</dbReference>
<name>A0A0N0RFN8_9CHLR</name>
<reference evidence="2 3" key="1">
    <citation type="journal article" date="2015" name="Genome Announc.">
        <title>Draft Genome Sequence of a Heterotrophic Facultative Anaerobic Thermophilic Bacterium, Ardenticatena maritima Strain 110ST.</title>
        <authorList>
            <person name="Kawaichi S."/>
            <person name="Yoshida T."/>
            <person name="Sako Y."/>
            <person name="Nakamura R."/>
        </authorList>
    </citation>
    <scope>NUCLEOTIDE SEQUENCE [LARGE SCALE GENOMIC DNA]</scope>
    <source>
        <strain evidence="2 3">110S</strain>
    </source>
</reference>